<dbReference type="Proteomes" id="UP000826195">
    <property type="component" value="Unassembled WGS sequence"/>
</dbReference>
<evidence type="ECO:0000313" key="1">
    <source>
        <dbReference type="EMBL" id="KAH0568961.1"/>
    </source>
</evidence>
<sequence length="143" mass="16057">MPLELAKTTAGCPFKYLRANIHTTTFSPNQMLMQTSFRGSKLFAYHPTPIHSDVVVYDERLQQPLWGVSCYCFSPESESDDRFMLRAPANTEHPVPFTLSFTFVLNLEKLKPQLILVLVSGKERVNISGLVAVNAIRGRGGRV</sequence>
<gene>
    <name evidence="1" type="ORF">KQX54_021660</name>
</gene>
<name>A0AAV7J913_COTGL</name>
<dbReference type="AlphaFoldDB" id="A0AAV7J913"/>
<protein>
    <submittedName>
        <fullName evidence="1">Uncharacterized protein</fullName>
    </submittedName>
</protein>
<comment type="caution">
    <text evidence="1">The sequence shown here is derived from an EMBL/GenBank/DDBJ whole genome shotgun (WGS) entry which is preliminary data.</text>
</comment>
<proteinExistence type="predicted"/>
<keyword evidence="2" id="KW-1185">Reference proteome</keyword>
<reference evidence="1 2" key="1">
    <citation type="journal article" date="2021" name="J. Hered.">
        <title>A chromosome-level genome assembly of the parasitoid wasp, Cotesia glomerata (Hymenoptera: Braconidae).</title>
        <authorList>
            <person name="Pinto B.J."/>
            <person name="Weis J.J."/>
            <person name="Gamble T."/>
            <person name="Ode P.J."/>
            <person name="Paul R."/>
            <person name="Zaspel J.M."/>
        </authorList>
    </citation>
    <scope>NUCLEOTIDE SEQUENCE [LARGE SCALE GENOMIC DNA]</scope>
    <source>
        <strain evidence="1">CgM1</strain>
    </source>
</reference>
<evidence type="ECO:0000313" key="2">
    <source>
        <dbReference type="Proteomes" id="UP000826195"/>
    </source>
</evidence>
<organism evidence="1 2">
    <name type="scientific">Cotesia glomerata</name>
    <name type="common">Lepidopteran parasitic wasp</name>
    <name type="synonym">Apanteles glomeratus</name>
    <dbReference type="NCBI Taxonomy" id="32391"/>
    <lineage>
        <taxon>Eukaryota</taxon>
        <taxon>Metazoa</taxon>
        <taxon>Ecdysozoa</taxon>
        <taxon>Arthropoda</taxon>
        <taxon>Hexapoda</taxon>
        <taxon>Insecta</taxon>
        <taxon>Pterygota</taxon>
        <taxon>Neoptera</taxon>
        <taxon>Endopterygota</taxon>
        <taxon>Hymenoptera</taxon>
        <taxon>Apocrita</taxon>
        <taxon>Ichneumonoidea</taxon>
        <taxon>Braconidae</taxon>
        <taxon>Microgastrinae</taxon>
        <taxon>Cotesia</taxon>
    </lineage>
</organism>
<accession>A0AAV7J913</accession>
<dbReference type="EMBL" id="JAHXZJ010000001">
    <property type="protein sequence ID" value="KAH0568961.1"/>
    <property type="molecule type" value="Genomic_DNA"/>
</dbReference>